<keyword evidence="3" id="KW-1185">Reference proteome</keyword>
<dbReference type="SUPFAM" id="SSF56925">
    <property type="entry name" value="OMPA-like"/>
    <property type="match status" value="1"/>
</dbReference>
<comment type="caution">
    <text evidence="2">The sequence shown here is derived from an EMBL/GenBank/DDBJ whole genome shotgun (WGS) entry which is preliminary data.</text>
</comment>
<dbReference type="Gene3D" id="2.40.160.20">
    <property type="match status" value="1"/>
</dbReference>
<dbReference type="Proteomes" id="UP000281547">
    <property type="component" value="Unassembled WGS sequence"/>
</dbReference>
<dbReference type="RefSeq" id="WP_127187651.1">
    <property type="nucleotide sequence ID" value="NZ_RZNJ01000002.1"/>
</dbReference>
<evidence type="ECO:0000313" key="2">
    <source>
        <dbReference type="EMBL" id="RUT32694.1"/>
    </source>
</evidence>
<evidence type="ECO:0000313" key="3">
    <source>
        <dbReference type="Proteomes" id="UP000281547"/>
    </source>
</evidence>
<sequence>MARLSRSIPYGVLLALATSAGVQAANIGLPVASSAYEVPVHDAAAPFDWSGFYAGVYGVVGTSSESDEASFGAGVALGANAQYDFVLVGGEVAFHGLTGDTDATYLQALLRGGVLVTDTLGVYAAAGYGIDLGEGADNDLLLGGGLEFAVTDSVSLNAQYLRQFDTGDAPAADQVTFGARFHF</sequence>
<feature type="signal peptide" evidence="1">
    <location>
        <begin position="1"/>
        <end position="24"/>
    </location>
</feature>
<gene>
    <name evidence="2" type="ORF">EMQ25_05995</name>
</gene>
<proteinExistence type="predicted"/>
<dbReference type="EMBL" id="RZNJ01000002">
    <property type="protein sequence ID" value="RUT32694.1"/>
    <property type="molecule type" value="Genomic_DNA"/>
</dbReference>
<reference evidence="2 3" key="1">
    <citation type="journal article" date="2016" name="Int. J. Syst. Evol. Microbiol.">
        <title>Arsenicitalea aurantiaca gen. nov., sp. nov., a new member of the family Hyphomicrobiaceae, isolated from high-arsenic sediment.</title>
        <authorList>
            <person name="Mu Y."/>
            <person name="Zhou L."/>
            <person name="Zeng X.C."/>
            <person name="Liu L."/>
            <person name="Pan Y."/>
            <person name="Chen X."/>
            <person name="Wang J."/>
            <person name="Li S."/>
            <person name="Li W.J."/>
            <person name="Wang Y."/>
        </authorList>
    </citation>
    <scope>NUCLEOTIDE SEQUENCE [LARGE SCALE GENOMIC DNA]</scope>
    <source>
        <strain evidence="2 3">42-50</strain>
    </source>
</reference>
<organism evidence="2 3">
    <name type="scientific">Arsenicitalea aurantiaca</name>
    <dbReference type="NCBI Taxonomy" id="1783274"/>
    <lineage>
        <taxon>Bacteria</taxon>
        <taxon>Pseudomonadati</taxon>
        <taxon>Pseudomonadota</taxon>
        <taxon>Alphaproteobacteria</taxon>
        <taxon>Hyphomicrobiales</taxon>
        <taxon>Devosiaceae</taxon>
        <taxon>Arsenicitalea</taxon>
    </lineage>
</organism>
<dbReference type="OrthoDB" id="7960449at2"/>
<name>A0A433XFB0_9HYPH</name>
<dbReference type="InterPro" id="IPR011250">
    <property type="entry name" value="OMP/PagP_B-barrel"/>
</dbReference>
<protein>
    <submittedName>
        <fullName evidence="2">Porin family protein</fullName>
    </submittedName>
</protein>
<feature type="chain" id="PRO_5019035853" evidence="1">
    <location>
        <begin position="25"/>
        <end position="183"/>
    </location>
</feature>
<keyword evidence="1" id="KW-0732">Signal</keyword>
<evidence type="ECO:0000256" key="1">
    <source>
        <dbReference type="SAM" id="SignalP"/>
    </source>
</evidence>
<accession>A0A433XFB0</accession>
<dbReference type="AlphaFoldDB" id="A0A433XFB0"/>